<sequence>MFKAIKISGLVLVLISFLLLIAFYATLGQGSESIASAAGEAIHVPLLTDTIIYWLYILFGIAIVVTLSMALVQFIKSFISNPVSALKSLIPILIFAGVFVVSYILGSSEKMNIIGYEGTQNEGTWAQITDMFIYTIYTLFVVIILTIFGSRIYTSLK</sequence>
<feature type="transmembrane region" description="Helical" evidence="1">
    <location>
        <begin position="51"/>
        <end position="72"/>
    </location>
</feature>
<proteinExistence type="predicted"/>
<feature type="transmembrane region" description="Helical" evidence="1">
    <location>
        <begin position="84"/>
        <end position="105"/>
    </location>
</feature>
<feature type="transmembrane region" description="Helical" evidence="1">
    <location>
        <begin position="125"/>
        <end position="148"/>
    </location>
</feature>
<keyword evidence="1" id="KW-1133">Transmembrane helix</keyword>
<protein>
    <submittedName>
        <fullName evidence="2">Uncharacterized protein</fullName>
    </submittedName>
</protein>
<dbReference type="EMBL" id="VSSQ01000219">
    <property type="protein sequence ID" value="MPL86258.1"/>
    <property type="molecule type" value="Genomic_DNA"/>
</dbReference>
<organism evidence="2">
    <name type="scientific">bioreactor metagenome</name>
    <dbReference type="NCBI Taxonomy" id="1076179"/>
    <lineage>
        <taxon>unclassified sequences</taxon>
        <taxon>metagenomes</taxon>
        <taxon>ecological metagenomes</taxon>
    </lineage>
</organism>
<name>A0A644V4I5_9ZZZZ</name>
<keyword evidence="1" id="KW-0812">Transmembrane</keyword>
<gene>
    <name evidence="2" type="ORF">SDC9_32235</name>
</gene>
<evidence type="ECO:0000313" key="2">
    <source>
        <dbReference type="EMBL" id="MPL86258.1"/>
    </source>
</evidence>
<keyword evidence="1" id="KW-0472">Membrane</keyword>
<accession>A0A644V4I5</accession>
<comment type="caution">
    <text evidence="2">The sequence shown here is derived from an EMBL/GenBank/DDBJ whole genome shotgun (WGS) entry which is preliminary data.</text>
</comment>
<dbReference type="AlphaFoldDB" id="A0A644V4I5"/>
<reference evidence="2" key="1">
    <citation type="submission" date="2019-08" db="EMBL/GenBank/DDBJ databases">
        <authorList>
            <person name="Kucharzyk K."/>
            <person name="Murdoch R.W."/>
            <person name="Higgins S."/>
            <person name="Loffler F."/>
        </authorList>
    </citation>
    <scope>NUCLEOTIDE SEQUENCE</scope>
</reference>
<evidence type="ECO:0000256" key="1">
    <source>
        <dbReference type="SAM" id="Phobius"/>
    </source>
</evidence>